<organism evidence="9">
    <name type="scientific">marine sediment metagenome</name>
    <dbReference type="NCBI Taxonomy" id="412755"/>
    <lineage>
        <taxon>unclassified sequences</taxon>
        <taxon>metagenomes</taxon>
        <taxon>ecological metagenomes</taxon>
    </lineage>
</organism>
<keyword evidence="5" id="KW-0560">Oxidoreductase</keyword>
<evidence type="ECO:0000256" key="1">
    <source>
        <dbReference type="ARBA" id="ARBA00001974"/>
    </source>
</evidence>
<comment type="caution">
    <text evidence="9">The sequence shown here is derived from an EMBL/GenBank/DDBJ whole genome shotgun (WGS) entry which is preliminary data.</text>
</comment>
<accession>X1PRZ4</accession>
<dbReference type="FunFam" id="2.40.110.10:FF:000001">
    <property type="entry name" value="Acyl-CoA dehydrogenase, mitochondrial"/>
    <property type="match status" value="1"/>
</dbReference>
<dbReference type="Gene3D" id="2.40.110.10">
    <property type="entry name" value="Butyryl-CoA Dehydrogenase, subunit A, domain 2"/>
    <property type="match status" value="1"/>
</dbReference>
<dbReference type="InterPro" id="IPR009100">
    <property type="entry name" value="AcylCoA_DH/oxidase_NM_dom_sf"/>
</dbReference>
<dbReference type="EMBL" id="BARV01025551">
    <property type="protein sequence ID" value="GAI45286.1"/>
    <property type="molecule type" value="Genomic_DNA"/>
</dbReference>
<protein>
    <recommendedName>
        <fullName evidence="10">Acyl-CoA dehydrogenase</fullName>
    </recommendedName>
</protein>
<dbReference type="Pfam" id="PF02770">
    <property type="entry name" value="Acyl-CoA_dh_M"/>
    <property type="match status" value="1"/>
</dbReference>
<dbReference type="InterPro" id="IPR037069">
    <property type="entry name" value="AcylCoA_DH/ox_N_sf"/>
</dbReference>
<dbReference type="Pfam" id="PF02771">
    <property type="entry name" value="Acyl-CoA_dh_N"/>
    <property type="match status" value="1"/>
</dbReference>
<comment type="cofactor">
    <cofactor evidence="1">
        <name>FAD</name>
        <dbReference type="ChEBI" id="CHEBI:57692"/>
    </cofactor>
</comment>
<gene>
    <name evidence="9" type="ORF">S06H3_41462</name>
</gene>
<evidence type="ECO:0000259" key="8">
    <source>
        <dbReference type="Pfam" id="PF02771"/>
    </source>
</evidence>
<dbReference type="PANTHER" id="PTHR43884">
    <property type="entry name" value="ACYL-COA DEHYDROGENASE"/>
    <property type="match status" value="1"/>
</dbReference>
<feature type="non-terminal residue" evidence="9">
    <location>
        <position position="265"/>
    </location>
</feature>
<dbReference type="PROSITE" id="PS00072">
    <property type="entry name" value="ACYL_COA_DH_1"/>
    <property type="match status" value="1"/>
</dbReference>
<evidence type="ECO:0000256" key="2">
    <source>
        <dbReference type="ARBA" id="ARBA00009347"/>
    </source>
</evidence>
<keyword evidence="4" id="KW-0274">FAD</keyword>
<dbReference type="SUPFAM" id="SSF56645">
    <property type="entry name" value="Acyl-CoA dehydrogenase NM domain-like"/>
    <property type="match status" value="1"/>
</dbReference>
<evidence type="ECO:0000313" key="9">
    <source>
        <dbReference type="EMBL" id="GAI45286.1"/>
    </source>
</evidence>
<dbReference type="InterPro" id="IPR009075">
    <property type="entry name" value="AcylCo_DH/oxidase_C"/>
</dbReference>
<reference evidence="9" key="1">
    <citation type="journal article" date="2014" name="Front. Microbiol.">
        <title>High frequency of phylogenetically diverse reductive dehalogenase-homologous genes in deep subseafloor sedimentary metagenomes.</title>
        <authorList>
            <person name="Kawai M."/>
            <person name="Futagami T."/>
            <person name="Toyoda A."/>
            <person name="Takaki Y."/>
            <person name="Nishi S."/>
            <person name="Hori S."/>
            <person name="Arai W."/>
            <person name="Tsubouchi T."/>
            <person name="Morono Y."/>
            <person name="Uchiyama I."/>
            <person name="Ito T."/>
            <person name="Fujiyama A."/>
            <person name="Inagaki F."/>
            <person name="Takami H."/>
        </authorList>
    </citation>
    <scope>NUCLEOTIDE SEQUENCE</scope>
    <source>
        <strain evidence="9">Expedition CK06-06</strain>
    </source>
</reference>
<name>X1PRZ4_9ZZZZ</name>
<proteinExistence type="inferred from homology"/>
<feature type="domain" description="Acyl-CoA dehydrogenase/oxidase C-terminal" evidence="6">
    <location>
        <begin position="158"/>
        <end position="265"/>
    </location>
</feature>
<feature type="domain" description="Acyl-CoA dehydrogenase/oxidase N-terminal" evidence="8">
    <location>
        <begin position="1"/>
        <end position="46"/>
    </location>
</feature>
<dbReference type="InterPro" id="IPR006091">
    <property type="entry name" value="Acyl-CoA_Oxase/DH_mid-dom"/>
</dbReference>
<keyword evidence="3" id="KW-0285">Flavoprotein</keyword>
<dbReference type="AlphaFoldDB" id="X1PRZ4"/>
<dbReference type="GO" id="GO:0050660">
    <property type="term" value="F:flavin adenine dinucleotide binding"/>
    <property type="evidence" value="ECO:0007669"/>
    <property type="project" value="InterPro"/>
</dbReference>
<comment type="similarity">
    <text evidence="2">Belongs to the acyl-CoA dehydrogenase family.</text>
</comment>
<evidence type="ECO:0000256" key="4">
    <source>
        <dbReference type="ARBA" id="ARBA00022827"/>
    </source>
</evidence>
<dbReference type="Gene3D" id="1.10.540.10">
    <property type="entry name" value="Acyl-CoA dehydrogenase/oxidase, N-terminal domain"/>
    <property type="match status" value="1"/>
</dbReference>
<dbReference type="SUPFAM" id="SSF47203">
    <property type="entry name" value="Acyl-CoA dehydrogenase C-terminal domain-like"/>
    <property type="match status" value="1"/>
</dbReference>
<evidence type="ECO:0000259" key="6">
    <source>
        <dbReference type="Pfam" id="PF00441"/>
    </source>
</evidence>
<evidence type="ECO:0000256" key="3">
    <source>
        <dbReference type="ARBA" id="ARBA00022630"/>
    </source>
</evidence>
<sequence>VEEIGKVCNSHGTILGAHTSLCCMPIEMFGTEEQKQKYLVPLARGEKLGAFALTEPNAGSDAAAIETTAVREGDYYILNGTKIWITNADRADVIIVLTVTDKALGARGGITTLIVEKGTPGLSVGTLEDKMGIRGSSTAELIFENCGVPKENVLGDVGAGFIVFMKGLDCGRLSLAAGCVGGAQACLDASIKFAMNRVQFGKPIWEKQAIQWMIADMATEVYAARQMVYHAIWLKETGKRFTKESAMCKLFASEILCKAIDTALQ</sequence>
<dbReference type="InterPro" id="IPR036250">
    <property type="entry name" value="AcylCo_DH-like_C"/>
</dbReference>
<dbReference type="GO" id="GO:0003995">
    <property type="term" value="F:acyl-CoA dehydrogenase activity"/>
    <property type="evidence" value="ECO:0007669"/>
    <property type="project" value="InterPro"/>
</dbReference>
<evidence type="ECO:0000256" key="5">
    <source>
        <dbReference type="ARBA" id="ARBA00023002"/>
    </source>
</evidence>
<dbReference type="InterPro" id="IPR046373">
    <property type="entry name" value="Acyl-CoA_Oxase/DH_mid-dom_sf"/>
</dbReference>
<feature type="domain" description="Acyl-CoA oxidase/dehydrogenase middle" evidence="7">
    <location>
        <begin position="50"/>
        <end position="146"/>
    </location>
</feature>
<evidence type="ECO:0008006" key="10">
    <source>
        <dbReference type="Google" id="ProtNLM"/>
    </source>
</evidence>
<dbReference type="Pfam" id="PF00441">
    <property type="entry name" value="Acyl-CoA_dh_1"/>
    <property type="match status" value="1"/>
</dbReference>
<dbReference type="Gene3D" id="1.20.140.10">
    <property type="entry name" value="Butyryl-CoA Dehydrogenase, subunit A, domain 3"/>
    <property type="match status" value="1"/>
</dbReference>
<dbReference type="InterPro" id="IPR006089">
    <property type="entry name" value="Acyl-CoA_DH_CS"/>
</dbReference>
<dbReference type="InterPro" id="IPR013786">
    <property type="entry name" value="AcylCoA_DH/ox_N"/>
</dbReference>
<evidence type="ECO:0000259" key="7">
    <source>
        <dbReference type="Pfam" id="PF02770"/>
    </source>
</evidence>
<feature type="non-terminal residue" evidence="9">
    <location>
        <position position="1"/>
    </location>
</feature>
<dbReference type="PANTHER" id="PTHR43884:SF12">
    <property type="entry name" value="ISOVALERYL-COA DEHYDROGENASE, MITOCHONDRIAL-RELATED"/>
    <property type="match status" value="1"/>
</dbReference>